<dbReference type="EMBL" id="FMXR01000015">
    <property type="protein sequence ID" value="SDB27731.1"/>
    <property type="molecule type" value="Genomic_DNA"/>
</dbReference>
<dbReference type="STRING" id="1732.SAMN02910417_02073"/>
<proteinExistence type="predicted"/>
<dbReference type="InterPro" id="IPR003607">
    <property type="entry name" value="HD/PDEase_dom"/>
</dbReference>
<accession>A0A1G6C4D0</accession>
<dbReference type="Pfam" id="PF01966">
    <property type="entry name" value="HD"/>
    <property type="match status" value="1"/>
</dbReference>
<dbReference type="InterPro" id="IPR006675">
    <property type="entry name" value="HDIG_dom"/>
</dbReference>
<organism evidence="2 3">
    <name type="scientific">Eubacterium oxidoreducens</name>
    <dbReference type="NCBI Taxonomy" id="1732"/>
    <lineage>
        <taxon>Bacteria</taxon>
        <taxon>Bacillati</taxon>
        <taxon>Bacillota</taxon>
        <taxon>Clostridia</taxon>
        <taxon>Eubacteriales</taxon>
        <taxon>Eubacteriaceae</taxon>
        <taxon>Eubacterium</taxon>
    </lineage>
</organism>
<dbReference type="NCBIfam" id="TIGR00277">
    <property type="entry name" value="HDIG"/>
    <property type="match status" value="1"/>
</dbReference>
<reference evidence="2 3" key="1">
    <citation type="submission" date="2016-10" db="EMBL/GenBank/DDBJ databases">
        <authorList>
            <person name="de Groot N.N."/>
        </authorList>
    </citation>
    <scope>NUCLEOTIDE SEQUENCE [LARGE SCALE GENOMIC DNA]</scope>
    <source>
        <strain evidence="2 3">DSM 3217</strain>
    </source>
</reference>
<dbReference type="SUPFAM" id="SSF109604">
    <property type="entry name" value="HD-domain/PDEase-like"/>
    <property type="match status" value="1"/>
</dbReference>
<keyword evidence="3" id="KW-1185">Reference proteome</keyword>
<dbReference type="RefSeq" id="WP_090174290.1">
    <property type="nucleotide sequence ID" value="NZ_FMXR01000015.1"/>
</dbReference>
<evidence type="ECO:0000313" key="3">
    <source>
        <dbReference type="Proteomes" id="UP000199228"/>
    </source>
</evidence>
<feature type="domain" description="HD/PDEase" evidence="1">
    <location>
        <begin position="30"/>
        <end position="120"/>
    </location>
</feature>
<dbReference type="OrthoDB" id="1669667at2"/>
<dbReference type="CDD" id="cd00077">
    <property type="entry name" value="HDc"/>
    <property type="match status" value="1"/>
</dbReference>
<dbReference type="Proteomes" id="UP000199228">
    <property type="component" value="Unassembled WGS sequence"/>
</dbReference>
<evidence type="ECO:0000259" key="1">
    <source>
        <dbReference type="SMART" id="SM00471"/>
    </source>
</evidence>
<dbReference type="SMART" id="SM00471">
    <property type="entry name" value="HDc"/>
    <property type="match status" value="1"/>
</dbReference>
<sequence length="182" mass="21307">MKNYAELLLKNESYRKYVSCLAELEKERKFCHHDKKHFIEVASLASWAASICRVPHEPQLIMLAALLHDIGRVHGSEHHAKASIGIAKELMLQLRVPEDLQIRVVDLIEAHTIKDDRRNAIKTYDQLRDALKELDEVDRLVYIFAWADNRVRQCFACDAAGECYWDDRRKNMEPINYEVFKI</sequence>
<dbReference type="Gene3D" id="1.10.3210.10">
    <property type="entry name" value="Hypothetical protein af1432"/>
    <property type="match status" value="1"/>
</dbReference>
<dbReference type="InterPro" id="IPR006674">
    <property type="entry name" value="HD_domain"/>
</dbReference>
<evidence type="ECO:0000313" key="2">
    <source>
        <dbReference type="EMBL" id="SDB27731.1"/>
    </source>
</evidence>
<gene>
    <name evidence="2" type="ORF">SAMN02910417_02073</name>
</gene>
<protein>
    <submittedName>
        <fullName evidence="2">HDIG domain-containing protein</fullName>
    </submittedName>
</protein>
<name>A0A1G6C4D0_EUBOX</name>
<dbReference type="AlphaFoldDB" id="A0A1G6C4D0"/>